<evidence type="ECO:0000313" key="3">
    <source>
        <dbReference type="Proteomes" id="UP000775213"/>
    </source>
</evidence>
<sequence>MNLFSLEMSYFPVVPIASRFVNRFSPTLRGYFDDRLGPRNTQNTPVTEIRPPCSAEGFSPTELCPPLTERWTEERHSFFLNWIKASFVRQMIAGGGGAFPCRCTEMNGGLRLKRYVPDSTTESTEDEGFKRVESSSTSNIELQLQLELESSSKVELKLDSTGKASSSSYSSSGSSSRLRQCRHQSPVSSSVASICHKTPSNVVVRRQHLSLPSPVSSSSPALVVTVRPPASVAISISRRTHISTSSSTSS</sequence>
<dbReference type="Proteomes" id="UP000775213">
    <property type="component" value="Unassembled WGS sequence"/>
</dbReference>
<feature type="region of interest" description="Disordered" evidence="1">
    <location>
        <begin position="162"/>
        <end position="183"/>
    </location>
</feature>
<dbReference type="AlphaFoldDB" id="A0AAV7HDJ6"/>
<comment type="caution">
    <text evidence="2">The sequence shown here is derived from an EMBL/GenBank/DDBJ whole genome shotgun (WGS) entry which is preliminary data.</text>
</comment>
<evidence type="ECO:0000256" key="1">
    <source>
        <dbReference type="SAM" id="MobiDB-lite"/>
    </source>
</evidence>
<keyword evidence="3" id="KW-1185">Reference proteome</keyword>
<feature type="compositionally biased region" description="Low complexity" evidence="1">
    <location>
        <begin position="165"/>
        <end position="176"/>
    </location>
</feature>
<organism evidence="2 3">
    <name type="scientific">Dendrobium chrysotoxum</name>
    <name type="common">Orchid</name>
    <dbReference type="NCBI Taxonomy" id="161865"/>
    <lineage>
        <taxon>Eukaryota</taxon>
        <taxon>Viridiplantae</taxon>
        <taxon>Streptophyta</taxon>
        <taxon>Embryophyta</taxon>
        <taxon>Tracheophyta</taxon>
        <taxon>Spermatophyta</taxon>
        <taxon>Magnoliopsida</taxon>
        <taxon>Liliopsida</taxon>
        <taxon>Asparagales</taxon>
        <taxon>Orchidaceae</taxon>
        <taxon>Epidendroideae</taxon>
        <taxon>Malaxideae</taxon>
        <taxon>Dendrobiinae</taxon>
        <taxon>Dendrobium</taxon>
    </lineage>
</organism>
<accession>A0AAV7HDJ6</accession>
<gene>
    <name evidence="2" type="ORF">IEQ34_005601</name>
</gene>
<reference evidence="2 3" key="1">
    <citation type="journal article" date="2021" name="Hortic Res">
        <title>Chromosome-scale assembly of the Dendrobium chrysotoxum genome enhances the understanding of orchid evolution.</title>
        <authorList>
            <person name="Zhang Y."/>
            <person name="Zhang G.Q."/>
            <person name="Zhang D."/>
            <person name="Liu X.D."/>
            <person name="Xu X.Y."/>
            <person name="Sun W.H."/>
            <person name="Yu X."/>
            <person name="Zhu X."/>
            <person name="Wang Z.W."/>
            <person name="Zhao X."/>
            <person name="Zhong W.Y."/>
            <person name="Chen H."/>
            <person name="Yin W.L."/>
            <person name="Huang T."/>
            <person name="Niu S.C."/>
            <person name="Liu Z.J."/>
        </authorList>
    </citation>
    <scope>NUCLEOTIDE SEQUENCE [LARGE SCALE GENOMIC DNA]</scope>
    <source>
        <strain evidence="2">Lindl</strain>
    </source>
</reference>
<name>A0AAV7HDJ6_DENCH</name>
<proteinExistence type="predicted"/>
<evidence type="ECO:0000313" key="2">
    <source>
        <dbReference type="EMBL" id="KAH0465498.1"/>
    </source>
</evidence>
<protein>
    <submittedName>
        <fullName evidence="2">Uncharacterized protein</fullName>
    </submittedName>
</protein>
<dbReference type="EMBL" id="JAGFBR010000006">
    <property type="protein sequence ID" value="KAH0465498.1"/>
    <property type="molecule type" value="Genomic_DNA"/>
</dbReference>